<protein>
    <submittedName>
        <fullName evidence="1">Uncharacterized protein</fullName>
    </submittedName>
</protein>
<dbReference type="Proteomes" id="UP000249165">
    <property type="component" value="Unassembled WGS sequence"/>
</dbReference>
<name>A0A327Y6I5_9RHOB</name>
<organism evidence="1 2">
    <name type="scientific">Salipiger aestuarii</name>
    <dbReference type="NCBI Taxonomy" id="568098"/>
    <lineage>
        <taxon>Bacteria</taxon>
        <taxon>Pseudomonadati</taxon>
        <taxon>Pseudomonadota</taxon>
        <taxon>Alphaproteobacteria</taxon>
        <taxon>Rhodobacterales</taxon>
        <taxon>Roseobacteraceae</taxon>
        <taxon>Salipiger</taxon>
    </lineage>
</organism>
<comment type="caution">
    <text evidence="1">The sequence shown here is derived from an EMBL/GenBank/DDBJ whole genome shotgun (WGS) entry which is preliminary data.</text>
</comment>
<dbReference type="EMBL" id="QLMG01000021">
    <property type="protein sequence ID" value="RAK15626.1"/>
    <property type="molecule type" value="Genomic_DNA"/>
</dbReference>
<evidence type="ECO:0000313" key="1">
    <source>
        <dbReference type="EMBL" id="RAK15626.1"/>
    </source>
</evidence>
<dbReference type="AlphaFoldDB" id="A0A327Y6I5"/>
<sequence length="161" mass="17592">MKQSHWLGLLLSLEGSVDHLILKNGYFVTMHMLNRRLCTMFGHRHHMRKCTRHNELQCNKNDEDPTEHTVSFSPPTINTSGGSVVKSERAFQLLEAHDFVGSNVLRSASAICALLPLLVTNDAFTANGSKVSQSVSSPLADFAVAANGHSDAPHRGVTEDG</sequence>
<keyword evidence="2" id="KW-1185">Reference proteome</keyword>
<reference evidence="1 2" key="1">
    <citation type="submission" date="2018-06" db="EMBL/GenBank/DDBJ databases">
        <title>Genomic Encyclopedia of Archaeal and Bacterial Type Strains, Phase II (KMG-II): from individual species to whole genera.</title>
        <authorList>
            <person name="Goeker M."/>
        </authorList>
    </citation>
    <scope>NUCLEOTIDE SEQUENCE [LARGE SCALE GENOMIC DNA]</scope>
    <source>
        <strain evidence="1 2">DSM 22011</strain>
    </source>
</reference>
<accession>A0A327Y6I5</accession>
<gene>
    <name evidence="1" type="ORF">ATI53_102149</name>
</gene>
<proteinExistence type="predicted"/>
<evidence type="ECO:0000313" key="2">
    <source>
        <dbReference type="Proteomes" id="UP000249165"/>
    </source>
</evidence>